<dbReference type="EMBL" id="JAODUO010001933">
    <property type="protein sequence ID" value="KAK2156856.1"/>
    <property type="molecule type" value="Genomic_DNA"/>
</dbReference>
<name>A0AAD9JPG5_RIDPI</name>
<protein>
    <submittedName>
        <fullName evidence="1">Uncharacterized protein</fullName>
    </submittedName>
</protein>
<keyword evidence="2" id="KW-1185">Reference proteome</keyword>
<gene>
    <name evidence="1" type="ORF">NP493_1931g00001</name>
</gene>
<comment type="caution">
    <text evidence="1">The sequence shown here is derived from an EMBL/GenBank/DDBJ whole genome shotgun (WGS) entry which is preliminary data.</text>
</comment>
<dbReference type="Pfam" id="PF22633">
    <property type="entry name" value="F5_F8_type_C_2"/>
    <property type="match status" value="1"/>
</dbReference>
<dbReference type="AlphaFoldDB" id="A0AAD9JPG5"/>
<accession>A0AAD9JPG5</accession>
<dbReference type="InterPro" id="IPR008979">
    <property type="entry name" value="Galactose-bd-like_sf"/>
</dbReference>
<proteinExistence type="predicted"/>
<dbReference type="SUPFAM" id="SSF49785">
    <property type="entry name" value="Galactose-binding domain-like"/>
    <property type="match status" value="1"/>
</dbReference>
<evidence type="ECO:0000313" key="2">
    <source>
        <dbReference type="Proteomes" id="UP001209878"/>
    </source>
</evidence>
<reference evidence="1" key="1">
    <citation type="journal article" date="2023" name="Mol. Biol. Evol.">
        <title>Third-Generation Sequencing Reveals the Adaptive Role of the Epigenome in Three Deep-Sea Polychaetes.</title>
        <authorList>
            <person name="Perez M."/>
            <person name="Aroh O."/>
            <person name="Sun Y."/>
            <person name="Lan Y."/>
            <person name="Juniper S.K."/>
            <person name="Young C.R."/>
            <person name="Angers B."/>
            <person name="Qian P.Y."/>
        </authorList>
    </citation>
    <scope>NUCLEOTIDE SEQUENCE</scope>
    <source>
        <strain evidence="1">R07B-5</strain>
    </source>
</reference>
<sequence>METGDWDIRKCHPIDWTAMVGTWGGLVASRAVDGVADFTPAHCSHPEAQSTPNAWWQVDLGDVYVINSITIVNGWHTGEAVVIGGERSNFMLVDSGVPQGSVVGPCLFLLYINDLPIDIESKIRLFADDTLCSNTI</sequence>
<dbReference type="Proteomes" id="UP001209878">
    <property type="component" value="Unassembled WGS sequence"/>
</dbReference>
<evidence type="ECO:0000313" key="1">
    <source>
        <dbReference type="EMBL" id="KAK2156856.1"/>
    </source>
</evidence>
<organism evidence="1 2">
    <name type="scientific">Ridgeia piscesae</name>
    <name type="common">Tubeworm</name>
    <dbReference type="NCBI Taxonomy" id="27915"/>
    <lineage>
        <taxon>Eukaryota</taxon>
        <taxon>Metazoa</taxon>
        <taxon>Spiralia</taxon>
        <taxon>Lophotrochozoa</taxon>
        <taxon>Annelida</taxon>
        <taxon>Polychaeta</taxon>
        <taxon>Sedentaria</taxon>
        <taxon>Canalipalpata</taxon>
        <taxon>Sabellida</taxon>
        <taxon>Siboglinidae</taxon>
        <taxon>Ridgeia</taxon>
    </lineage>
</organism>
<dbReference type="Gene3D" id="2.60.120.260">
    <property type="entry name" value="Galactose-binding domain-like"/>
    <property type="match status" value="1"/>
</dbReference>